<evidence type="ECO:0000256" key="10">
    <source>
        <dbReference type="ARBA" id="ARBA00048970"/>
    </source>
</evidence>
<dbReference type="RefSeq" id="WP_131904073.1">
    <property type="nucleotide sequence ID" value="NZ_BAAAFU010000008.1"/>
</dbReference>
<evidence type="ECO:0000256" key="2">
    <source>
        <dbReference type="ARBA" id="ARBA00022603"/>
    </source>
</evidence>
<feature type="active site" description="Proton acceptor" evidence="11 12">
    <location>
        <position position="165"/>
    </location>
</feature>
<feature type="binding site" evidence="11">
    <location>
        <position position="80"/>
    </location>
    <ligand>
        <name>S-adenosyl-L-methionine</name>
        <dbReference type="ChEBI" id="CHEBI:59789"/>
    </ligand>
</feature>
<dbReference type="InterPro" id="IPR015507">
    <property type="entry name" value="rRNA-MeTfrase_E"/>
</dbReference>
<feature type="binding site" evidence="11">
    <location>
        <position position="125"/>
    </location>
    <ligand>
        <name>S-adenosyl-L-methionine</name>
        <dbReference type="ChEBI" id="CHEBI:59789"/>
    </ligand>
</feature>
<comment type="function">
    <text evidence="5 11">Specifically methylates the uridine in position 2552 of 23S rRNA at the 2'-O position of the ribose in the fully assembled 50S ribosomal subunit.</text>
</comment>
<dbReference type="InterPro" id="IPR029063">
    <property type="entry name" value="SAM-dependent_MTases_sf"/>
</dbReference>
<sequence>MARSKTSGDWLKEHFNDEYVKRSQNDGYRSRAVYKLEEIQQKDNLIRPNMQVVDLGAAPGGWSQYAVELVGKNGRVVASDILDIDPLPFVEFVKGDFTEESVLNDILNVLYKDSTNYKADVVISDMAPNMSGVEATDQPRSIYLCELSLDMACQILKPGGSFVAKVFQGDGSDAFLKDVRSHFKKVKVRKPKASRPRSREVYVVAQGFYN</sequence>
<evidence type="ECO:0000256" key="9">
    <source>
        <dbReference type="ARBA" id="ARBA00042745"/>
    </source>
</evidence>
<comment type="catalytic activity">
    <reaction evidence="10 11">
        <text>uridine(2552) in 23S rRNA + S-adenosyl-L-methionine = 2'-O-methyluridine(2552) in 23S rRNA + S-adenosyl-L-homocysteine + H(+)</text>
        <dbReference type="Rhea" id="RHEA:42720"/>
        <dbReference type="Rhea" id="RHEA-COMP:10202"/>
        <dbReference type="Rhea" id="RHEA-COMP:10203"/>
        <dbReference type="ChEBI" id="CHEBI:15378"/>
        <dbReference type="ChEBI" id="CHEBI:57856"/>
        <dbReference type="ChEBI" id="CHEBI:59789"/>
        <dbReference type="ChEBI" id="CHEBI:65315"/>
        <dbReference type="ChEBI" id="CHEBI:74478"/>
        <dbReference type="EC" id="2.1.1.166"/>
    </reaction>
</comment>
<feature type="domain" description="Ribosomal RNA methyltransferase FtsJ" evidence="13">
    <location>
        <begin position="28"/>
        <end position="208"/>
    </location>
</feature>
<keyword evidence="4 11" id="KW-0949">S-adenosyl-L-methionine</keyword>
<feature type="binding site" evidence="11">
    <location>
        <position position="62"/>
    </location>
    <ligand>
        <name>S-adenosyl-L-methionine</name>
        <dbReference type="ChEBI" id="CHEBI:59789"/>
    </ligand>
</feature>
<proteinExistence type="inferred from homology"/>
<evidence type="ECO:0000313" key="14">
    <source>
        <dbReference type="EMBL" id="TCJ88376.1"/>
    </source>
</evidence>
<dbReference type="Pfam" id="PF01728">
    <property type="entry name" value="FtsJ"/>
    <property type="match status" value="1"/>
</dbReference>
<dbReference type="PANTHER" id="PTHR10920:SF18">
    <property type="entry name" value="RRNA METHYLTRANSFERASE 2, MITOCHONDRIAL"/>
    <property type="match status" value="1"/>
</dbReference>
<dbReference type="EMBL" id="SMFQ01000002">
    <property type="protein sequence ID" value="TCJ88376.1"/>
    <property type="molecule type" value="Genomic_DNA"/>
</dbReference>
<dbReference type="AlphaFoldDB" id="A0A4R1F2J0"/>
<dbReference type="PIRSF" id="PIRSF005461">
    <property type="entry name" value="23S_rRNA_mtase"/>
    <property type="match status" value="1"/>
</dbReference>
<keyword evidence="15" id="KW-1185">Reference proteome</keyword>
<dbReference type="Proteomes" id="UP000294887">
    <property type="component" value="Unassembled WGS sequence"/>
</dbReference>
<evidence type="ECO:0000256" key="1">
    <source>
        <dbReference type="ARBA" id="ARBA00022552"/>
    </source>
</evidence>
<organism evidence="14 15">
    <name type="scientific">Cocleimonas flava</name>
    <dbReference type="NCBI Taxonomy" id="634765"/>
    <lineage>
        <taxon>Bacteria</taxon>
        <taxon>Pseudomonadati</taxon>
        <taxon>Pseudomonadota</taxon>
        <taxon>Gammaproteobacteria</taxon>
        <taxon>Thiotrichales</taxon>
        <taxon>Thiotrichaceae</taxon>
        <taxon>Cocleimonas</taxon>
    </lineage>
</organism>
<dbReference type="EC" id="2.1.1.166" evidence="6 11"/>
<evidence type="ECO:0000256" key="5">
    <source>
        <dbReference type="ARBA" id="ARBA00037569"/>
    </source>
</evidence>
<reference evidence="14 15" key="1">
    <citation type="submission" date="2019-03" db="EMBL/GenBank/DDBJ databases">
        <title>Genomic Encyclopedia of Type Strains, Phase IV (KMG-IV): sequencing the most valuable type-strain genomes for metagenomic binning, comparative biology and taxonomic classification.</title>
        <authorList>
            <person name="Goeker M."/>
        </authorList>
    </citation>
    <scope>NUCLEOTIDE SEQUENCE [LARGE SCALE GENOMIC DNA]</scope>
    <source>
        <strain evidence="14 15">DSM 24830</strain>
    </source>
</reference>
<evidence type="ECO:0000313" key="15">
    <source>
        <dbReference type="Proteomes" id="UP000294887"/>
    </source>
</evidence>
<comment type="subcellular location">
    <subcellularLocation>
        <location evidence="11">Cytoplasm</location>
    </subcellularLocation>
</comment>
<keyword evidence="3 11" id="KW-0808">Transferase</keyword>
<keyword evidence="11" id="KW-0963">Cytoplasm</keyword>
<comment type="caution">
    <text evidence="14">The sequence shown here is derived from an EMBL/GenBank/DDBJ whole genome shotgun (WGS) entry which is preliminary data.</text>
</comment>
<evidence type="ECO:0000256" key="3">
    <source>
        <dbReference type="ARBA" id="ARBA00022679"/>
    </source>
</evidence>
<dbReference type="GO" id="GO:0005737">
    <property type="term" value="C:cytoplasm"/>
    <property type="evidence" value="ECO:0007669"/>
    <property type="project" value="UniProtKB-SubCell"/>
</dbReference>
<dbReference type="GO" id="GO:0008650">
    <property type="term" value="F:rRNA (uridine-2'-O-)-methyltransferase activity"/>
    <property type="evidence" value="ECO:0007669"/>
    <property type="project" value="UniProtKB-UniRule"/>
</dbReference>
<evidence type="ECO:0000256" key="7">
    <source>
        <dbReference type="ARBA" id="ARBA00041129"/>
    </source>
</evidence>
<evidence type="ECO:0000256" key="6">
    <source>
        <dbReference type="ARBA" id="ARBA00038861"/>
    </source>
</evidence>
<dbReference type="NCBIfam" id="NF008390">
    <property type="entry name" value="PRK11188.1"/>
    <property type="match status" value="1"/>
</dbReference>
<feature type="binding site" evidence="11">
    <location>
        <position position="96"/>
    </location>
    <ligand>
        <name>S-adenosyl-L-methionine</name>
        <dbReference type="ChEBI" id="CHEBI:59789"/>
    </ligand>
</feature>
<dbReference type="FunFam" id="3.40.50.150:FF:000005">
    <property type="entry name" value="Ribosomal RNA large subunit methyltransferase E"/>
    <property type="match status" value="1"/>
</dbReference>
<dbReference type="PANTHER" id="PTHR10920">
    <property type="entry name" value="RIBOSOMAL RNA METHYLTRANSFERASE"/>
    <property type="match status" value="1"/>
</dbReference>
<dbReference type="InterPro" id="IPR002877">
    <property type="entry name" value="RNA_MeTrfase_FtsJ_dom"/>
</dbReference>
<keyword evidence="2 11" id="KW-0489">Methyltransferase</keyword>
<dbReference type="InterPro" id="IPR050082">
    <property type="entry name" value="RNA_methyltr_RlmE"/>
</dbReference>
<feature type="binding site" evidence="11">
    <location>
        <position position="60"/>
    </location>
    <ligand>
        <name>S-adenosyl-L-methionine</name>
        <dbReference type="ChEBI" id="CHEBI:59789"/>
    </ligand>
</feature>
<dbReference type="HAMAP" id="MF_01547">
    <property type="entry name" value="RNA_methyltr_E"/>
    <property type="match status" value="1"/>
</dbReference>
<dbReference type="OrthoDB" id="9790080at2"/>
<evidence type="ECO:0000256" key="12">
    <source>
        <dbReference type="PIRSR" id="PIRSR005461-1"/>
    </source>
</evidence>
<dbReference type="Gene3D" id="3.40.50.150">
    <property type="entry name" value="Vaccinia Virus protein VP39"/>
    <property type="match status" value="1"/>
</dbReference>
<gene>
    <name evidence="11" type="primary">rlmE</name>
    <name evidence="11" type="synonym">ftsJ</name>
    <name evidence="11" type="synonym">rrmJ</name>
    <name evidence="14" type="ORF">EV695_0220</name>
</gene>
<evidence type="ECO:0000256" key="8">
    <source>
        <dbReference type="ARBA" id="ARBA00041995"/>
    </source>
</evidence>
<evidence type="ECO:0000259" key="13">
    <source>
        <dbReference type="Pfam" id="PF01728"/>
    </source>
</evidence>
<dbReference type="SUPFAM" id="SSF53335">
    <property type="entry name" value="S-adenosyl-L-methionine-dependent methyltransferases"/>
    <property type="match status" value="1"/>
</dbReference>
<keyword evidence="1 11" id="KW-0698">rRNA processing</keyword>
<comment type="similarity">
    <text evidence="11">Belongs to the class I-like SAM-binding methyltransferase superfamily. RNA methyltransferase RlmE family.</text>
</comment>
<name>A0A4R1F2J0_9GAMM</name>
<protein>
    <recommendedName>
        <fullName evidence="7 11">Ribosomal RNA large subunit methyltransferase E</fullName>
        <ecNumber evidence="6 11">2.1.1.166</ecNumber>
    </recommendedName>
    <alternativeName>
        <fullName evidence="9 11">23S rRNA Um2552 methyltransferase</fullName>
    </alternativeName>
    <alternativeName>
        <fullName evidence="8 11">rRNA (uridine-2'-O-)-methyltransferase</fullName>
    </alternativeName>
</protein>
<evidence type="ECO:0000256" key="11">
    <source>
        <dbReference type="HAMAP-Rule" id="MF_01547"/>
    </source>
</evidence>
<accession>A0A4R1F2J0</accession>
<evidence type="ECO:0000256" key="4">
    <source>
        <dbReference type="ARBA" id="ARBA00022691"/>
    </source>
</evidence>